<proteinExistence type="predicted"/>
<dbReference type="InterPro" id="IPR046862">
    <property type="entry name" value="Rhomboid_2"/>
</dbReference>
<evidence type="ECO:0000313" key="4">
    <source>
        <dbReference type="Proteomes" id="UP000247634"/>
    </source>
</evidence>
<dbReference type="KEGG" id="sact:DMT42_26345"/>
<feature type="transmembrane region" description="Helical" evidence="2">
    <location>
        <begin position="266"/>
        <end position="282"/>
    </location>
</feature>
<gene>
    <name evidence="3" type="ORF">DMT42_26345</name>
</gene>
<accession>A0A2U9P8M9</accession>
<feature type="compositionally biased region" description="Low complexity" evidence="1">
    <location>
        <begin position="1"/>
        <end position="20"/>
    </location>
</feature>
<sequence>MNRTAPAEAAASGTASGTPSEPTPPAPLADVTGLLDGVPRQRGPVRAARVTPDAVAVGRPSALVPAPEPASASATGPETAPPSDGARSLSHLFRRAAGIPFTLAYAAVLAVTSLVARCADPALVYALHQASSTDVAHLLRAPVPVLLASGLWVAGGILSPYALLFVVVLGTLERRIGALRTAGVFLAGHVLATLATEIPVGLAVLAGHLPDSSLHRLDYGISFGVAACAGALAGLLGPWLRWPLLALFAGAAVTGLLTLADPMTSWGHLISVAIGIAWWPALRRRGEAATALAAAS</sequence>
<keyword evidence="2" id="KW-0472">Membrane</keyword>
<evidence type="ECO:0000313" key="3">
    <source>
        <dbReference type="EMBL" id="AWT45455.1"/>
    </source>
</evidence>
<protein>
    <submittedName>
        <fullName evidence="3">Uncharacterized protein</fullName>
    </submittedName>
</protein>
<dbReference type="Pfam" id="PF20401">
    <property type="entry name" value="Rhomboid_2"/>
    <property type="match status" value="1"/>
</dbReference>
<feature type="transmembrane region" description="Helical" evidence="2">
    <location>
        <begin position="97"/>
        <end position="116"/>
    </location>
</feature>
<dbReference type="RefSeq" id="WP_110630522.1">
    <property type="nucleotide sequence ID" value="NZ_CP029788.1"/>
</dbReference>
<feature type="transmembrane region" description="Helical" evidence="2">
    <location>
        <begin position="151"/>
        <end position="172"/>
    </location>
</feature>
<reference evidence="3 4" key="1">
    <citation type="submission" date="2018-06" db="EMBL/GenBank/DDBJ databases">
        <title>The complete genome sequence of a nosiheptide producer Streptomyces actuosus ATCC 25421: deducing the ability of producing a new class III lantibiotics.</title>
        <authorList>
            <person name="Liu W."/>
            <person name="Sun F."/>
            <person name="Hu Y."/>
        </authorList>
    </citation>
    <scope>NUCLEOTIDE SEQUENCE [LARGE SCALE GENOMIC DNA]</scope>
    <source>
        <strain evidence="3 4">ATCC 25421</strain>
    </source>
</reference>
<evidence type="ECO:0000256" key="1">
    <source>
        <dbReference type="SAM" id="MobiDB-lite"/>
    </source>
</evidence>
<dbReference type="AlphaFoldDB" id="A0A2U9P8M9"/>
<keyword evidence="4" id="KW-1185">Reference proteome</keyword>
<feature type="transmembrane region" description="Helical" evidence="2">
    <location>
        <begin position="244"/>
        <end position="260"/>
    </location>
</feature>
<name>A0A2U9P8M9_STRAS</name>
<keyword evidence="2" id="KW-1133">Transmembrane helix</keyword>
<dbReference type="OrthoDB" id="3613079at2"/>
<feature type="transmembrane region" description="Helical" evidence="2">
    <location>
        <begin position="184"/>
        <end position="207"/>
    </location>
</feature>
<evidence type="ECO:0000256" key="2">
    <source>
        <dbReference type="SAM" id="Phobius"/>
    </source>
</evidence>
<organism evidence="3 4">
    <name type="scientific">Streptomyces actuosus</name>
    <dbReference type="NCBI Taxonomy" id="1885"/>
    <lineage>
        <taxon>Bacteria</taxon>
        <taxon>Bacillati</taxon>
        <taxon>Actinomycetota</taxon>
        <taxon>Actinomycetes</taxon>
        <taxon>Kitasatosporales</taxon>
        <taxon>Streptomycetaceae</taxon>
        <taxon>Streptomyces</taxon>
    </lineage>
</organism>
<feature type="transmembrane region" description="Helical" evidence="2">
    <location>
        <begin position="219"/>
        <end position="237"/>
    </location>
</feature>
<keyword evidence="2" id="KW-0812">Transmembrane</keyword>
<feature type="region of interest" description="Disordered" evidence="1">
    <location>
        <begin position="1"/>
        <end position="87"/>
    </location>
</feature>
<dbReference type="Proteomes" id="UP000247634">
    <property type="component" value="Chromosome"/>
</dbReference>
<dbReference type="EMBL" id="CP029788">
    <property type="protein sequence ID" value="AWT45455.1"/>
    <property type="molecule type" value="Genomic_DNA"/>
</dbReference>